<dbReference type="EMBL" id="FQUT01000003">
    <property type="protein sequence ID" value="SHF21460.1"/>
    <property type="molecule type" value="Genomic_DNA"/>
</dbReference>
<dbReference type="InterPro" id="IPR000055">
    <property type="entry name" value="Restrct_endonuc_typeI_TRD"/>
</dbReference>
<evidence type="ECO:0000256" key="2">
    <source>
        <dbReference type="ARBA" id="ARBA00022747"/>
    </source>
</evidence>
<dbReference type="GO" id="GO:0003677">
    <property type="term" value="F:DNA binding"/>
    <property type="evidence" value="ECO:0007669"/>
    <property type="project" value="UniProtKB-KW"/>
</dbReference>
<gene>
    <name evidence="5" type="ORF">SAMN05443633_103267</name>
</gene>
<dbReference type="STRING" id="1416778.SAMN05443633_103267"/>
<evidence type="ECO:0000259" key="4">
    <source>
        <dbReference type="Pfam" id="PF01420"/>
    </source>
</evidence>
<name>A0A1M4ZTQ9_9FLAO</name>
<sequence length="491" mass="56564">MDTKKLRQKILDLAIRGKLVPQDPNDEPASVLIEKIRAEKEKLIKEKKIKRDKNESHIYRSDKSYYEKFADGTVKCIDEEIPFEIPESWEWCRLGSVVSLISGQDFPPDKYNSNEDGIPYIIGASNIFDGKLQINRWTTTPSVFAGKGDLLLVCKGAGVGKMCLCDLPKAHIARQIQSIRVYNNHISIEYIKQVLDCRIEDITSKANGLIPGLNRELILDFFIPIPPIDEQKKINQNIISSVELINSINRNKLDLSKIINQAKSKILDLAIRGKLVPQEPNDEPASVLLERIKAEHPESKKKTKNAGDNSHYPFEIPKSWEWCYFEDIATNDLGKTLDKIKNQGKYYPYLRSVNVRWGDVILDDLKEMKFEDIEIYRYSIEKGDLLICEGGEVGRCAVWDRENSMLYQNAIHRVRFHCKIDSYLYMYFLWHYNNIHFLDNYSKGVTIKHLTKSSLNTIPFPLPPLSEQKQIVQKIEEIFASLDKITNSIIA</sequence>
<dbReference type="InterPro" id="IPR051212">
    <property type="entry name" value="Type-I_RE_S_subunit"/>
</dbReference>
<dbReference type="Proteomes" id="UP000184518">
    <property type="component" value="Unassembled WGS sequence"/>
</dbReference>
<dbReference type="CDD" id="cd17253">
    <property type="entry name" value="RMtype1_S_Eco933I-TRD2-CR2_like"/>
    <property type="match status" value="1"/>
</dbReference>
<dbReference type="AlphaFoldDB" id="A0A1M4ZTQ9"/>
<dbReference type="OrthoDB" id="9816225at2"/>
<protein>
    <submittedName>
        <fullName evidence="5">Type I restriction enzyme, S subunit</fullName>
    </submittedName>
</protein>
<dbReference type="GO" id="GO:0009307">
    <property type="term" value="P:DNA restriction-modification system"/>
    <property type="evidence" value="ECO:0007669"/>
    <property type="project" value="UniProtKB-KW"/>
</dbReference>
<evidence type="ECO:0000313" key="5">
    <source>
        <dbReference type="EMBL" id="SHF21460.1"/>
    </source>
</evidence>
<accession>A0A1M4ZTQ9</accession>
<dbReference type="Gene3D" id="3.90.220.20">
    <property type="entry name" value="DNA methylase specificity domains"/>
    <property type="match status" value="2"/>
</dbReference>
<dbReference type="SUPFAM" id="SSF116734">
    <property type="entry name" value="DNA methylase specificity domain"/>
    <property type="match status" value="2"/>
</dbReference>
<evidence type="ECO:0000313" key="6">
    <source>
        <dbReference type="Proteomes" id="UP000184518"/>
    </source>
</evidence>
<keyword evidence="3" id="KW-0238">DNA-binding</keyword>
<dbReference type="PANTHER" id="PTHR43140:SF1">
    <property type="entry name" value="TYPE I RESTRICTION ENZYME ECOKI SPECIFICITY SUBUNIT"/>
    <property type="match status" value="1"/>
</dbReference>
<feature type="domain" description="Type I restriction modification DNA specificity" evidence="4">
    <location>
        <begin position="86"/>
        <end position="251"/>
    </location>
</feature>
<evidence type="ECO:0000256" key="1">
    <source>
        <dbReference type="ARBA" id="ARBA00010923"/>
    </source>
</evidence>
<dbReference type="RefSeq" id="WP_083531631.1">
    <property type="nucleotide sequence ID" value="NZ_FQUT01000003.1"/>
</dbReference>
<dbReference type="Pfam" id="PF01420">
    <property type="entry name" value="Methylase_S"/>
    <property type="match status" value="2"/>
</dbReference>
<evidence type="ECO:0000256" key="3">
    <source>
        <dbReference type="ARBA" id="ARBA00023125"/>
    </source>
</evidence>
<feature type="domain" description="Type I restriction modification DNA specificity" evidence="4">
    <location>
        <begin position="317"/>
        <end position="489"/>
    </location>
</feature>
<comment type="similarity">
    <text evidence="1">Belongs to the type-I restriction system S methylase family.</text>
</comment>
<dbReference type="PANTHER" id="PTHR43140">
    <property type="entry name" value="TYPE-1 RESTRICTION ENZYME ECOKI SPECIFICITY PROTEIN"/>
    <property type="match status" value="1"/>
</dbReference>
<proteinExistence type="inferred from homology"/>
<reference evidence="6" key="1">
    <citation type="submission" date="2016-11" db="EMBL/GenBank/DDBJ databases">
        <authorList>
            <person name="Varghese N."/>
            <person name="Submissions S."/>
        </authorList>
    </citation>
    <scope>NUCLEOTIDE SEQUENCE [LARGE SCALE GENOMIC DNA]</scope>
    <source>
        <strain evidence="6">DSM 27619</strain>
    </source>
</reference>
<keyword evidence="2" id="KW-0680">Restriction system</keyword>
<organism evidence="5 6">
    <name type="scientific">Chryseobacterium arachidis</name>
    <dbReference type="NCBI Taxonomy" id="1416778"/>
    <lineage>
        <taxon>Bacteria</taxon>
        <taxon>Pseudomonadati</taxon>
        <taxon>Bacteroidota</taxon>
        <taxon>Flavobacteriia</taxon>
        <taxon>Flavobacteriales</taxon>
        <taxon>Weeksellaceae</taxon>
        <taxon>Chryseobacterium group</taxon>
        <taxon>Chryseobacterium</taxon>
    </lineage>
</organism>
<keyword evidence="6" id="KW-1185">Reference proteome</keyword>
<dbReference type="InterPro" id="IPR044946">
    <property type="entry name" value="Restrct_endonuc_typeI_TRD_sf"/>
</dbReference>